<proteinExistence type="predicted"/>
<dbReference type="AlphaFoldDB" id="A0A0B6ZD41"/>
<accession>A0A0B6ZD41</accession>
<evidence type="ECO:0000313" key="2">
    <source>
        <dbReference type="EMBL" id="CEK66479.1"/>
    </source>
</evidence>
<dbReference type="EMBL" id="HACG01019614">
    <property type="protein sequence ID" value="CEK66479.1"/>
    <property type="molecule type" value="Transcribed_RNA"/>
</dbReference>
<organism evidence="2">
    <name type="scientific">Arion vulgaris</name>
    <dbReference type="NCBI Taxonomy" id="1028688"/>
    <lineage>
        <taxon>Eukaryota</taxon>
        <taxon>Metazoa</taxon>
        <taxon>Spiralia</taxon>
        <taxon>Lophotrochozoa</taxon>
        <taxon>Mollusca</taxon>
        <taxon>Gastropoda</taxon>
        <taxon>Heterobranchia</taxon>
        <taxon>Euthyneura</taxon>
        <taxon>Panpulmonata</taxon>
        <taxon>Eupulmonata</taxon>
        <taxon>Stylommatophora</taxon>
        <taxon>Helicina</taxon>
        <taxon>Arionoidea</taxon>
        <taxon>Arionidae</taxon>
        <taxon>Arion</taxon>
    </lineage>
</organism>
<feature type="non-terminal residue" evidence="2">
    <location>
        <position position="1"/>
    </location>
</feature>
<name>A0A0B6ZD41_9EUPU</name>
<sequence>QQTFRKKDSRACLEYGHVTNPSQEMTQVSEIPVKFSDCHGCNVSVREHGKLAKGQYMTAHGQFITQTPLVKDQLFDLMFTGKGIIKFNTFPNKHQAVDWVRSKQPLPRGCRRVRLAGSVQYCVSLPEPGRCVMIESEWNSRKSMFTFEAGPATILAFDIECGDIVVSIANFRSNAIFDTFCRSPHIEMTRSRGVSSAALSHYNPSSLCCLEDTPLIPGSIFRLEVTYSAVSRDSGSYIRLCADKMLTPYENNEQTLCCGSPTHPCYKGRRLHISHKIREILLVRVQLDGLIAYRGSSNVVDNISVPVKSDHTLWFEIHKVTLRVWQVRDGGCLKPANPLIIFDLEDDDDKDLPPREHAPPPPITLRNPTACRPQENVKSKLTPIMHRKHSDLVRICNEEYMREKVIHEDADIHLPESVRNLSSYASARGCRSPSVSRNTANSFKMVSPFAPSTSVPKQDIGSDHFLKTTQRDSFEPSLVTISSLEYTNVDNGQNDSKIARMNFVHQLPNSEKPGSIWKTSRSKSPYQVSNRERLHPISSPNGFKERIKECFKQPTNAAQFHCVSLTQDNHTAGDQQVINDRGKSTDKIVISSSERPKKVVPLEESVDTRRQEMCERWVQS</sequence>
<gene>
    <name evidence="2" type="primary">ORF58992</name>
</gene>
<reference evidence="2" key="1">
    <citation type="submission" date="2014-12" db="EMBL/GenBank/DDBJ databases">
        <title>Insight into the proteome of Arion vulgaris.</title>
        <authorList>
            <person name="Aradska J."/>
            <person name="Bulat T."/>
            <person name="Smidak R."/>
            <person name="Sarate P."/>
            <person name="Gangsoo J."/>
            <person name="Sialana F."/>
            <person name="Bilban M."/>
            <person name="Lubec G."/>
        </authorList>
    </citation>
    <scope>NUCLEOTIDE SEQUENCE</scope>
    <source>
        <tissue evidence="2">Skin</tissue>
    </source>
</reference>
<feature type="region of interest" description="Disordered" evidence="1">
    <location>
        <begin position="347"/>
        <end position="367"/>
    </location>
</feature>
<protein>
    <submittedName>
        <fullName evidence="2">Uncharacterized protein</fullName>
    </submittedName>
</protein>
<feature type="non-terminal residue" evidence="2">
    <location>
        <position position="620"/>
    </location>
</feature>
<feature type="region of interest" description="Disordered" evidence="1">
    <location>
        <begin position="509"/>
        <end position="540"/>
    </location>
</feature>
<feature type="compositionally biased region" description="Polar residues" evidence="1">
    <location>
        <begin position="517"/>
        <end position="529"/>
    </location>
</feature>
<evidence type="ECO:0000256" key="1">
    <source>
        <dbReference type="SAM" id="MobiDB-lite"/>
    </source>
</evidence>